<comment type="caution">
    <text evidence="9">The sequence shown here is derived from an EMBL/GenBank/DDBJ whole genome shotgun (WGS) entry which is preliminary data.</text>
</comment>
<comment type="similarity">
    <text evidence="1 5">Belongs to the MreC family.</text>
</comment>
<keyword evidence="7" id="KW-0812">Transmembrane</keyword>
<sequence>MKRSLKVSNRFILFFVTILLIVVIIATFNKRNNVSFIEKGLGYIVIPVQNIFSEVGGWTSDRINFIKNIRNLEKQNKELLKKVDELTYENKILQQYKEENTRLRNLLELDKKYADYPKIGAEIIGKDPGNWYNVFLIDKGSNDGLETDMVVLSGNGLVGHIIETAPNYSKVLSIIDDRNAVSSKVLRTSDLGVTKGDLTLMNEGLCKMEYIDSEADIIKGDEIVTSNLSDIYPPGIMIGTVKEIQVESHGLTKYALIEPVVDFRHLEEVLVINKKWTKNDVESKE</sequence>
<protein>
    <recommendedName>
        <fullName evidence="2 5">Cell shape-determining protein MreC</fullName>
    </recommendedName>
    <alternativeName>
        <fullName evidence="4 5">Cell shape protein MreC</fullName>
    </alternativeName>
</protein>
<gene>
    <name evidence="9" type="primary">mreC</name>
    <name evidence="9" type="ORF">GND95_02425</name>
</gene>
<evidence type="ECO:0000256" key="2">
    <source>
        <dbReference type="ARBA" id="ARBA00013855"/>
    </source>
</evidence>
<dbReference type="InterPro" id="IPR042175">
    <property type="entry name" value="Cell/Rod_MreC_2"/>
</dbReference>
<dbReference type="Gene3D" id="2.40.10.340">
    <property type="entry name" value="Rod shape-determining protein MreC, domain 1"/>
    <property type="match status" value="1"/>
</dbReference>
<keyword evidence="7" id="KW-0472">Membrane</keyword>
<dbReference type="InterPro" id="IPR042177">
    <property type="entry name" value="Cell/Rod_1"/>
</dbReference>
<evidence type="ECO:0000313" key="9">
    <source>
        <dbReference type="EMBL" id="KAE9637307.1"/>
    </source>
</evidence>
<keyword evidence="10" id="KW-1185">Reference proteome</keyword>
<evidence type="ECO:0000256" key="1">
    <source>
        <dbReference type="ARBA" id="ARBA00009369"/>
    </source>
</evidence>
<dbReference type="GO" id="GO:0008360">
    <property type="term" value="P:regulation of cell shape"/>
    <property type="evidence" value="ECO:0007669"/>
    <property type="project" value="UniProtKB-KW"/>
</dbReference>
<dbReference type="OrthoDB" id="9792313at2"/>
<feature type="transmembrane region" description="Helical" evidence="7">
    <location>
        <begin position="12"/>
        <end position="29"/>
    </location>
</feature>
<dbReference type="GO" id="GO:0005886">
    <property type="term" value="C:plasma membrane"/>
    <property type="evidence" value="ECO:0007669"/>
    <property type="project" value="TreeGrafter"/>
</dbReference>
<evidence type="ECO:0000256" key="4">
    <source>
        <dbReference type="ARBA" id="ARBA00032089"/>
    </source>
</evidence>
<accession>A0A7C8HGM3</accession>
<dbReference type="RefSeq" id="WP_158739217.1">
    <property type="nucleotide sequence ID" value="NZ_JAFBEP010000006.1"/>
</dbReference>
<feature type="domain" description="Rod shape-determining protein MreC beta-barrel core" evidence="8">
    <location>
        <begin position="123"/>
        <end position="272"/>
    </location>
</feature>
<organism evidence="9 10">
    <name type="scientific">Defluviitalea raffinosedens</name>
    <dbReference type="NCBI Taxonomy" id="1450156"/>
    <lineage>
        <taxon>Bacteria</taxon>
        <taxon>Bacillati</taxon>
        <taxon>Bacillota</taxon>
        <taxon>Clostridia</taxon>
        <taxon>Lachnospirales</taxon>
        <taxon>Defluviitaleaceae</taxon>
        <taxon>Defluviitalea</taxon>
    </lineage>
</organism>
<keyword evidence="7" id="KW-1133">Transmembrane helix</keyword>
<evidence type="ECO:0000256" key="6">
    <source>
        <dbReference type="SAM" id="Coils"/>
    </source>
</evidence>
<dbReference type="AlphaFoldDB" id="A0A7C8HGM3"/>
<comment type="function">
    <text evidence="5">Involved in formation and maintenance of cell shape.</text>
</comment>
<keyword evidence="6" id="KW-0175">Coiled coil</keyword>
<reference evidence="9 10" key="1">
    <citation type="submission" date="2019-12" db="EMBL/GenBank/DDBJ databases">
        <title>Defluviitalea raffinosedens, isolated from a biogas fermenter, genome sequencing and characterization.</title>
        <authorList>
            <person name="Rettenmaier R."/>
            <person name="Schneider M."/>
            <person name="Neuhaus K."/>
            <person name="Liebl W."/>
            <person name="Zverlov V."/>
        </authorList>
    </citation>
    <scope>NUCLEOTIDE SEQUENCE [LARGE SCALE GENOMIC DNA]</scope>
    <source>
        <strain evidence="9 10">249c-K6</strain>
    </source>
</reference>
<dbReference type="NCBIfam" id="TIGR00219">
    <property type="entry name" value="mreC"/>
    <property type="match status" value="1"/>
</dbReference>
<name>A0A7C8HGM3_9FIRM</name>
<dbReference type="Pfam" id="PF04085">
    <property type="entry name" value="MreC"/>
    <property type="match status" value="1"/>
</dbReference>
<evidence type="ECO:0000256" key="3">
    <source>
        <dbReference type="ARBA" id="ARBA00022960"/>
    </source>
</evidence>
<dbReference type="PANTHER" id="PTHR34138:SF1">
    <property type="entry name" value="CELL SHAPE-DETERMINING PROTEIN MREC"/>
    <property type="match status" value="1"/>
</dbReference>
<feature type="coiled-coil region" evidence="6">
    <location>
        <begin position="62"/>
        <end position="89"/>
    </location>
</feature>
<proteinExistence type="inferred from homology"/>
<evidence type="ECO:0000259" key="8">
    <source>
        <dbReference type="Pfam" id="PF04085"/>
    </source>
</evidence>
<dbReference type="Proteomes" id="UP000483018">
    <property type="component" value="Unassembled WGS sequence"/>
</dbReference>
<dbReference type="InterPro" id="IPR007221">
    <property type="entry name" value="MreC"/>
</dbReference>
<dbReference type="PANTHER" id="PTHR34138">
    <property type="entry name" value="CELL SHAPE-DETERMINING PROTEIN MREC"/>
    <property type="match status" value="1"/>
</dbReference>
<dbReference type="Gene3D" id="2.40.10.350">
    <property type="entry name" value="Rod shape-determining protein MreC, domain 2"/>
    <property type="match status" value="1"/>
</dbReference>
<keyword evidence="3 5" id="KW-0133">Cell shape</keyword>
<evidence type="ECO:0000313" key="10">
    <source>
        <dbReference type="Proteomes" id="UP000483018"/>
    </source>
</evidence>
<dbReference type="PIRSF" id="PIRSF038471">
    <property type="entry name" value="MreC"/>
    <property type="match status" value="1"/>
</dbReference>
<dbReference type="EMBL" id="WSLF01000001">
    <property type="protein sequence ID" value="KAE9637307.1"/>
    <property type="molecule type" value="Genomic_DNA"/>
</dbReference>
<dbReference type="InterPro" id="IPR055342">
    <property type="entry name" value="MreC_beta-barrel_core"/>
</dbReference>
<evidence type="ECO:0000256" key="5">
    <source>
        <dbReference type="PIRNR" id="PIRNR038471"/>
    </source>
</evidence>
<evidence type="ECO:0000256" key="7">
    <source>
        <dbReference type="SAM" id="Phobius"/>
    </source>
</evidence>